<organism evidence="2 3">
    <name type="scientific">Podila minutissima</name>
    <dbReference type="NCBI Taxonomy" id="64525"/>
    <lineage>
        <taxon>Eukaryota</taxon>
        <taxon>Fungi</taxon>
        <taxon>Fungi incertae sedis</taxon>
        <taxon>Mucoromycota</taxon>
        <taxon>Mortierellomycotina</taxon>
        <taxon>Mortierellomycetes</taxon>
        <taxon>Mortierellales</taxon>
        <taxon>Mortierellaceae</taxon>
        <taxon>Podila</taxon>
    </lineage>
</organism>
<feature type="compositionally biased region" description="Polar residues" evidence="1">
    <location>
        <begin position="440"/>
        <end position="453"/>
    </location>
</feature>
<dbReference type="Proteomes" id="UP000696485">
    <property type="component" value="Unassembled WGS sequence"/>
</dbReference>
<feature type="region of interest" description="Disordered" evidence="1">
    <location>
        <begin position="277"/>
        <end position="297"/>
    </location>
</feature>
<sequence length="2808" mass="315111">MTPIPVLVPDSAGESEDEPERENIDRPALGQEARLSLDFQCIILNSTTRHQHATINRIMSVNPGVAEIVPDSEEDSPSPTQAIDESLHFQAADHSSKEHAAGSMELSSPNKAIQGIDRVHTHGESTGSVQALLFPESTVHHAYNSDSRSQSAGIPESIALWDSDELLDPNHTRAPSVEPQQTVMRSESPDSAQPVPVPSLQQPEVQRPALSDFASSLYDQPVKRSYPLRERTFEQRQPYTADKQNHARLIRSRGISVRPILSGEHARGDDLAIVEQDDEDHSDYEEPAPRHRSRVGSPIALDTIADPASSWHLQDLDDDDLPTLDELRQQYSRPKATYSSKAKAKVKTNRHAQQLPLVKIPPALSYRERQKLERFTRQSIEPLDEVDAPPSFIPENQPKPKPKPKSRNRETDKEGIDIGDPPPPRMRSGSEPFGNDRANPEQTSSAIQDLSDTPTEEEASLSTKKTKRPRQHVLPMAFFKKNLLPDDAAALKSMRARRARSHTPDRNQRGQLEHPQLAHHAKRRIAPATQGVALDEFMAQLAQEASESEEEVNTRYGHSVHHMDDYFMNQEMHRPTAWHAGVKGHAVASQRKKGRSKEAHRLSDSSSSSSSRDGRVSNRPKSSAKGRSNPFSEERRDVIDRMTVRPSRGPPTYTSRSKKRRRISGNLSSVKARCPDSSTHLDQYFGLTSAAQCHAEDGSEIGDYGFDDFDMGDYCDEQFQDHGQSADRIAQGKYSDSDVEVDAFSVLRGTTGTRPRPAPRAPRPRARNYGSAQSRPRPIPRGPPRRTLCRSTVIPRTTNRKAGRKPALRTSAQSKPMNQKPRSKQMRITAWDSLDPTINRPQFVNKPYFELPTKVVQHFQPPTVQEESPHRDNDYSSIINITQGMEQDWDEDHYAPSPPGTPPPPLLLKPRLSSPPPSRRLYQSTLRHENYLQQRPRGRIQRGIFFSRESFIGRGTLSAILRTITMGFLDPLGQPRNRMDLYGRSLSFDHDNIPSVVDQLSLFAQEFKHRFLQIQESHVGIELSDTVMASQKVLEDVTFLILELMAAFDYHRRLEFWDLFMPRVLSVIAELTKSAPADPLGSGMWRLTAWTRWTVVVWKALAADILQDEDVSLSMPVEALLGTLYSATDSHFYSQVSKCTGTDRVPSGTIFSGQDAMELWICLIQLLNTLAVHQNSPDFWTYFNRFVRQRRTRYLVTTPAETGAGDSEPIQDGHELRLMMELCVLHQFDQDGGSNPDVQVVANWDLVNWLLQDKSDGGFLQRGERDSETEQRLRWLLGFCHNRIQTWGWSPDQDVVTHVYRFFSAREFQDMPMERGYRLPEFLKHMITAPLPPPSGVYSDDRNGTSHSLLNLLPSMEAVTKLDDHDRCFEIFLKLLALTLRAKIGLIGELDTLEESLPTPISIRASSDGRWTGEEFKVMNREDHLRACKKLLASISPVIVTTISASNSSDNSYSSLCNPCNLVLMTALLVPDFVRQSSVGQLRSLLNFDDSDDASRRVLLESVYYLGFVWQRKALDELVNGSLDLVRPIDGILDYFCDRVDSLCSTLEADFVAADKVTYLPRSKRNAPVASLIETVLGYMSRLLGNAKESLENVPRLPSFAFLDERKFGIMKGMESVLDISATILNRDFDPQYLGLGRVLNPSIQYPPELRLQVVGIVETFLSIRGLYMTRLQRSLAPEPAVESRAANSVQPLDPKTPTSNNTNNHPKDSSTTIAAIDDDFSSFEYDPADFDDMDLLDFSQPSETVHKPSDQLQVQEEAIISPPAATVIPEDKDLVDLLQSWIYPCLENMVKARHQALHDEHQSSIKLSAPPLSNTSRFGLFPSTPTQGSTSGFLTPSIGNTSVSKTSNMTQISQEGVFRILSVLADCGMFLLDQGKLDLMTALSLFKRDPWLSLTIQYTRLTDELAWATRVVETRPWTFLENEDVFLSVWFSTVGVPLQGLTLQHRLLCGILHASTVQYPQGGSTADFGLLVSRDLFKDLPIAHLHYSKTPADDSRFVDRTLMDTEKDAKLFQEFKESRIQLLGKVLENMGEHYLAIRPEAGSADQQMFHRAHLIKTRYQGFLGLLLNQIKKDYERLESKRMVKESLKHVELAHIIVGQVIQQGGLIMQHSQLSGAHESALNYLTSPRHFPQPRNDGIYFHQKIRGFAYLYKAGEKQSVGEFLDMLKSQLMLVFGENRMRFDPALPHKGSAYGPSLQENGLQSHLGIQVVDAGVAVYGVSNHEGNGRTSGPVSGTGMTKTNPSTNVFSVPGQSSSSGSSSFGPLSKQPQHRPTIANLVANQGQKKKTSSQLDHEALRILTSSLRNVALETEDRKQWNQAMSSFRTMTLVAVFSPLLTAFIGIAPRQNYCGTSRGSTPARPTLIPVAIPAVRWLISLIKALKEDISALTGSSTSKSGTTPAHAAYEGLQLETSLLFCPLLQCLFGCVTLIPGMFVDRLRTSLIHYMHESAHEDGTQVKLSEDDRHTVRAMHLFGQVLECLVELAHVARKLQHEHKEFYERNAAWRDALLELLQFAFDQSFQMMMRIGGPTPPERSMEGFEFDGIYSVNHDVLMADVQTSLGQDALADRIPGAQDAVALESVFLEFLAGQRAFPQFEDRVYRDLQNMTMVEDNSEEQPRHPDTWAGDILAVSSHPMEIRHQQKDQQYQQQQSRSWRMKRQHWVLWSFQSSFFDFCQAISNVDPRLHRQVQRALSNLLKSPSSPDSESSGSVMGMQPSSDSVWYHILHHTEPPSSTTTTSTGHPPGVSSAVFLRWCLNQEWRLFLAEMGAAGLAHLGPQKYTLETELVGFGQGVDKVLRHVAPSFASLFI</sequence>
<dbReference type="GO" id="GO:0005634">
    <property type="term" value="C:nucleus"/>
    <property type="evidence" value="ECO:0007669"/>
    <property type="project" value="InterPro"/>
</dbReference>
<feature type="compositionally biased region" description="Basic residues" evidence="1">
    <location>
        <begin position="798"/>
        <end position="807"/>
    </location>
</feature>
<feature type="region of interest" description="Disordered" evidence="1">
    <location>
        <begin position="492"/>
        <end position="522"/>
    </location>
</feature>
<feature type="region of interest" description="Disordered" evidence="1">
    <location>
        <begin position="329"/>
        <end position="355"/>
    </location>
</feature>
<feature type="region of interest" description="Disordered" evidence="1">
    <location>
        <begin position="167"/>
        <end position="205"/>
    </location>
</feature>
<feature type="compositionally biased region" description="Acidic residues" evidence="1">
    <location>
        <begin position="277"/>
        <end position="286"/>
    </location>
</feature>
<dbReference type="EMBL" id="JAAAUY010000130">
    <property type="protein sequence ID" value="KAF9334783.1"/>
    <property type="molecule type" value="Genomic_DNA"/>
</dbReference>
<feature type="compositionally biased region" description="Polar residues" evidence="1">
    <location>
        <begin position="178"/>
        <end position="191"/>
    </location>
</feature>
<feature type="region of interest" description="Disordered" evidence="1">
    <location>
        <begin position="375"/>
        <end position="472"/>
    </location>
</feature>
<evidence type="ECO:0000313" key="2">
    <source>
        <dbReference type="EMBL" id="KAF9334783.1"/>
    </source>
</evidence>
<feature type="compositionally biased region" description="Polar residues" evidence="1">
    <location>
        <begin position="2223"/>
        <end position="2246"/>
    </location>
</feature>
<dbReference type="GO" id="GO:0035361">
    <property type="term" value="C:Cul8-RING ubiquitin ligase complex"/>
    <property type="evidence" value="ECO:0007669"/>
    <property type="project" value="TreeGrafter"/>
</dbReference>
<gene>
    <name evidence="2" type="ORF">BG006_001531</name>
</gene>
<dbReference type="Pfam" id="PF09462">
    <property type="entry name" value="Mus7"/>
    <property type="match status" value="1"/>
</dbReference>
<feature type="region of interest" description="Disordered" evidence="1">
    <location>
        <begin position="889"/>
        <end position="920"/>
    </location>
</feature>
<feature type="compositionally biased region" description="Basic and acidic residues" evidence="1">
    <location>
        <begin position="407"/>
        <end position="416"/>
    </location>
</feature>
<feature type="compositionally biased region" description="Polar residues" evidence="1">
    <location>
        <begin position="329"/>
        <end position="340"/>
    </location>
</feature>
<dbReference type="GO" id="GO:0000724">
    <property type="term" value="P:double-strand break repair via homologous recombination"/>
    <property type="evidence" value="ECO:0007669"/>
    <property type="project" value="TreeGrafter"/>
</dbReference>
<evidence type="ECO:0008006" key="4">
    <source>
        <dbReference type="Google" id="ProtNLM"/>
    </source>
</evidence>
<evidence type="ECO:0000256" key="1">
    <source>
        <dbReference type="SAM" id="MobiDB-lite"/>
    </source>
</evidence>
<dbReference type="PANTHER" id="PTHR28122">
    <property type="entry name" value="E3 UBIQUITIN-PROTEIN LIGASE SUBSTRATE RECEPTOR MMS22"/>
    <property type="match status" value="1"/>
</dbReference>
<keyword evidence="3" id="KW-1185">Reference proteome</keyword>
<feature type="compositionally biased region" description="Polar residues" evidence="1">
    <location>
        <begin position="1686"/>
        <end position="1714"/>
    </location>
</feature>
<dbReference type="InterPro" id="IPR019021">
    <property type="entry name" value="Mms22"/>
</dbReference>
<proteinExistence type="predicted"/>
<dbReference type="PANTHER" id="PTHR28122:SF1">
    <property type="entry name" value="E3 UBIQUITIN-PROTEIN LIGASE SUBSTRATE RECEPTOR MMS22"/>
    <property type="match status" value="1"/>
</dbReference>
<feature type="compositionally biased region" description="Basic and acidic residues" evidence="1">
    <location>
        <begin position="502"/>
        <end position="512"/>
    </location>
</feature>
<feature type="region of interest" description="Disordered" evidence="1">
    <location>
        <begin position="580"/>
        <end position="671"/>
    </location>
</feature>
<comment type="caution">
    <text evidence="2">The sequence shown here is derived from an EMBL/GenBank/DDBJ whole genome shotgun (WGS) entry which is preliminary data.</text>
</comment>
<feature type="compositionally biased region" description="Polar residues" evidence="1">
    <location>
        <begin position="619"/>
        <end position="631"/>
    </location>
</feature>
<feature type="compositionally biased region" description="Pro residues" evidence="1">
    <location>
        <begin position="896"/>
        <end position="918"/>
    </location>
</feature>
<feature type="compositionally biased region" description="Low complexity" evidence="1">
    <location>
        <begin position="2247"/>
        <end position="2266"/>
    </location>
</feature>
<protein>
    <recommendedName>
        <fullName evidence="4">Mus7/MMS22 family-domain-containing protein</fullName>
    </recommendedName>
</protein>
<feature type="region of interest" description="Disordered" evidence="1">
    <location>
        <begin position="746"/>
        <end position="825"/>
    </location>
</feature>
<feature type="region of interest" description="Disordered" evidence="1">
    <location>
        <begin position="1"/>
        <end position="29"/>
    </location>
</feature>
<feature type="region of interest" description="Disordered" evidence="1">
    <location>
        <begin position="1678"/>
        <end position="1714"/>
    </location>
</feature>
<name>A0A9P5VPC5_9FUNG</name>
<evidence type="ECO:0000313" key="3">
    <source>
        <dbReference type="Proteomes" id="UP000696485"/>
    </source>
</evidence>
<dbReference type="GO" id="GO:0031297">
    <property type="term" value="P:replication fork processing"/>
    <property type="evidence" value="ECO:0007669"/>
    <property type="project" value="InterPro"/>
</dbReference>
<feature type="compositionally biased region" description="Basic and acidic residues" evidence="1">
    <location>
        <begin position="632"/>
        <end position="643"/>
    </location>
</feature>
<reference evidence="2" key="1">
    <citation type="journal article" date="2020" name="Fungal Divers.">
        <title>Resolving the Mortierellaceae phylogeny through synthesis of multi-gene phylogenetics and phylogenomics.</title>
        <authorList>
            <person name="Vandepol N."/>
            <person name="Liber J."/>
            <person name="Desiro A."/>
            <person name="Na H."/>
            <person name="Kennedy M."/>
            <person name="Barry K."/>
            <person name="Grigoriev I.V."/>
            <person name="Miller A.N."/>
            <person name="O'Donnell K."/>
            <person name="Stajich J.E."/>
            <person name="Bonito G."/>
        </authorList>
    </citation>
    <scope>NUCLEOTIDE SEQUENCE</scope>
    <source>
        <strain evidence="2">NVP1</strain>
    </source>
</reference>
<feature type="region of interest" description="Disordered" evidence="1">
    <location>
        <begin position="2222"/>
        <end position="2270"/>
    </location>
</feature>
<accession>A0A9P5VPC5</accession>